<keyword evidence="2" id="KW-1185">Reference proteome</keyword>
<proteinExistence type="predicted"/>
<accession>A0A3N0GJG2</accession>
<gene>
    <name evidence="1" type="ORF">EFL26_20520</name>
</gene>
<evidence type="ECO:0000313" key="2">
    <source>
        <dbReference type="Proteomes" id="UP000279994"/>
    </source>
</evidence>
<reference evidence="1 2" key="1">
    <citation type="submission" date="2018-11" db="EMBL/GenBank/DDBJ databases">
        <authorList>
            <person name="Li F."/>
        </authorList>
    </citation>
    <scope>NUCLEOTIDE SEQUENCE [LARGE SCALE GENOMIC DNA]</scope>
    <source>
        <strain evidence="1 2">Gsoil 818</strain>
    </source>
</reference>
<organism evidence="1 2">
    <name type="scientific">Nocardioides pocheonensis</name>
    <dbReference type="NCBI Taxonomy" id="661485"/>
    <lineage>
        <taxon>Bacteria</taxon>
        <taxon>Bacillati</taxon>
        <taxon>Actinomycetota</taxon>
        <taxon>Actinomycetes</taxon>
        <taxon>Propionibacteriales</taxon>
        <taxon>Nocardioidaceae</taxon>
        <taxon>Nocardioides</taxon>
    </lineage>
</organism>
<comment type="caution">
    <text evidence="1">The sequence shown here is derived from an EMBL/GenBank/DDBJ whole genome shotgun (WGS) entry which is preliminary data.</text>
</comment>
<dbReference type="Proteomes" id="UP000279994">
    <property type="component" value="Unassembled WGS sequence"/>
</dbReference>
<dbReference type="AlphaFoldDB" id="A0A3N0GJG2"/>
<dbReference type="EMBL" id="RJSF01000046">
    <property type="protein sequence ID" value="RNM12190.1"/>
    <property type="molecule type" value="Genomic_DNA"/>
</dbReference>
<name>A0A3N0GJG2_9ACTN</name>
<dbReference type="RefSeq" id="WP_123224771.1">
    <property type="nucleotide sequence ID" value="NZ_RJSF01000046.1"/>
</dbReference>
<dbReference type="OrthoDB" id="3481501at2"/>
<sequence length="228" mass="25998">MTFIRVPAWHDARTPQYEYWYDNVHIPLRMRQPGFLGAQRYETLLGRQRYFVLYELADATATESPEYLALRSWEAAQPADSFEAPATSRPGFERGIYDQTAGPSWPDPSLTAPVAHIAGFQPSEISEEEFLKKLELMYGTLFRAIPQIAAVRLFRLTGHSFRGSAKKTQMHTRFPRVIAISYLAEESVMNAAKFAEVQRDARLLENQRDHEPYLMVGRLKHTAFGAAG</sequence>
<protein>
    <submittedName>
        <fullName evidence="1">Uncharacterized protein</fullName>
    </submittedName>
</protein>
<evidence type="ECO:0000313" key="1">
    <source>
        <dbReference type="EMBL" id="RNM12190.1"/>
    </source>
</evidence>